<gene>
    <name evidence="1" type="ORF">RWH45_10635</name>
</gene>
<dbReference type="Proteomes" id="UP001263371">
    <property type="component" value="Unassembled WGS sequence"/>
</dbReference>
<evidence type="ECO:0000313" key="1">
    <source>
        <dbReference type="EMBL" id="MDU0367674.1"/>
    </source>
</evidence>
<accession>A0ABU3T8I2</accession>
<protein>
    <recommendedName>
        <fullName evidence="3">Phage tail protein</fullName>
    </recommendedName>
</protein>
<dbReference type="EMBL" id="JAWDIS010000002">
    <property type="protein sequence ID" value="MDU0367674.1"/>
    <property type="molecule type" value="Genomic_DNA"/>
</dbReference>
<reference evidence="1 2" key="1">
    <citation type="submission" date="2023-09" db="EMBL/GenBank/DDBJ databases">
        <title>Microbacterium fusihabitans sp. nov., Microbacterium phycihabitans sp. nov., and Microbacterium cervinum sp. nov., isolated from dried seaweeds of beach.</title>
        <authorList>
            <person name="Lee S.D."/>
        </authorList>
    </citation>
    <scope>NUCLEOTIDE SEQUENCE [LARGE SCALE GENOMIC DNA]</scope>
    <source>
        <strain evidence="1 2">KSW4-17</strain>
    </source>
</reference>
<evidence type="ECO:0008006" key="3">
    <source>
        <dbReference type="Google" id="ProtNLM"/>
    </source>
</evidence>
<proteinExistence type="predicted"/>
<name>A0ABU3T8I2_9MICO</name>
<organism evidence="1 2">
    <name type="scientific">Microbacterium galbum</name>
    <dbReference type="NCBI Taxonomy" id="3075994"/>
    <lineage>
        <taxon>Bacteria</taxon>
        <taxon>Bacillati</taxon>
        <taxon>Actinomycetota</taxon>
        <taxon>Actinomycetes</taxon>
        <taxon>Micrococcales</taxon>
        <taxon>Microbacteriaceae</taxon>
        <taxon>Microbacterium</taxon>
    </lineage>
</organism>
<dbReference type="RefSeq" id="WP_315994873.1">
    <property type="nucleotide sequence ID" value="NZ_JAWDIS010000002.1"/>
</dbReference>
<evidence type="ECO:0000313" key="2">
    <source>
        <dbReference type="Proteomes" id="UP001263371"/>
    </source>
</evidence>
<sequence>MAIVNVTPIVLNDIDLVIGADNYEVSVSKAELVPTMPTVTWKGMSPTAVQQLAGAATWVLNIDYAQDHATASSLSQYLLTNAGTVKTIKLKPKKGTGMATYTIDALIVPGPIGGSVDQIATGSVSLPCNGAPVRTVV</sequence>
<comment type="caution">
    <text evidence="1">The sequence shown here is derived from an EMBL/GenBank/DDBJ whole genome shotgun (WGS) entry which is preliminary data.</text>
</comment>
<keyword evidence="2" id="KW-1185">Reference proteome</keyword>